<dbReference type="OrthoDB" id="4484187at2"/>
<dbReference type="Proteomes" id="UP000336646">
    <property type="component" value="Unassembled WGS sequence"/>
</dbReference>
<keyword evidence="5" id="KW-1185">Reference proteome</keyword>
<dbReference type="RefSeq" id="WP_144689087.1">
    <property type="nucleotide sequence ID" value="NZ_JACEOR010000544.1"/>
</dbReference>
<keyword evidence="1" id="KW-1133">Transmembrane helix</keyword>
<feature type="transmembrane region" description="Helical" evidence="1">
    <location>
        <begin position="131"/>
        <end position="151"/>
    </location>
</feature>
<name>A0A6C1TZ99_9CORY</name>
<dbReference type="EMBL" id="JACEOR010000544">
    <property type="protein sequence ID" value="MBA4506015.1"/>
    <property type="molecule type" value="Genomic_DNA"/>
</dbReference>
<organism evidence="3 4">
    <name type="scientific">Corynebacterium sanguinis</name>
    <dbReference type="NCBI Taxonomy" id="2594913"/>
    <lineage>
        <taxon>Bacteria</taxon>
        <taxon>Bacillati</taxon>
        <taxon>Actinomycetota</taxon>
        <taxon>Actinomycetes</taxon>
        <taxon>Mycobacteriales</taxon>
        <taxon>Corynebacteriaceae</taxon>
        <taxon>Corynebacterium</taxon>
    </lineage>
</organism>
<proteinExistence type="predicted"/>
<sequence length="210" mass="23075">MQDQSDHLAREERAAASRVDLVATRWALIAAVVLYVIALFLPFAGNVAGWQILTFTDAADAVQAKLTEYAFTVLSFIGLVVLTSLVLATRRFPLAAAGWMFTTVSFFISILAIWLRRTSSAFDEGFYHGPGIYLAIVAVGIAVFAYIPVVLRRSDTQSEIAERRGALEGRDEVALAQQAASREAAGENNPLLVDDRRARAAERHEKYREG</sequence>
<feature type="transmembrane region" description="Helical" evidence="1">
    <location>
        <begin position="94"/>
        <end position="115"/>
    </location>
</feature>
<keyword evidence="1" id="KW-0472">Membrane</keyword>
<protein>
    <submittedName>
        <fullName evidence="3">Uncharacterized protein</fullName>
    </submittedName>
</protein>
<reference evidence="2 5" key="2">
    <citation type="submission" date="2020-07" db="EMBL/GenBank/DDBJ databases">
        <authorList>
            <person name="Khare M."/>
        </authorList>
    </citation>
    <scope>NUCLEOTIDE SEQUENCE [LARGE SCALE GENOMIC DNA]</scope>
    <source>
        <strain evidence="2 5">P8776</strain>
    </source>
</reference>
<evidence type="ECO:0000313" key="5">
    <source>
        <dbReference type="Proteomes" id="UP000580709"/>
    </source>
</evidence>
<evidence type="ECO:0000313" key="2">
    <source>
        <dbReference type="EMBL" id="MBA4506015.1"/>
    </source>
</evidence>
<dbReference type="EMBL" id="RXIR01000010">
    <property type="protein sequence ID" value="TVS28700.1"/>
    <property type="molecule type" value="Genomic_DNA"/>
</dbReference>
<evidence type="ECO:0000313" key="4">
    <source>
        <dbReference type="Proteomes" id="UP000336646"/>
    </source>
</evidence>
<feature type="transmembrane region" description="Helical" evidence="1">
    <location>
        <begin position="69"/>
        <end position="87"/>
    </location>
</feature>
<dbReference type="AlphaFoldDB" id="A0A6C1TZ99"/>
<accession>A0A6C1TZ99</accession>
<dbReference type="Proteomes" id="UP000580709">
    <property type="component" value="Unassembled WGS sequence"/>
</dbReference>
<keyword evidence="1" id="KW-0812">Transmembrane</keyword>
<feature type="transmembrane region" description="Helical" evidence="1">
    <location>
        <begin position="26"/>
        <end position="49"/>
    </location>
</feature>
<reference evidence="3 4" key="1">
    <citation type="submission" date="2018-12" db="EMBL/GenBank/DDBJ databases">
        <title>Corynebacterium sanguinis sp. nov., a clinically-associated and environmental corynebacterium.</title>
        <authorList>
            <person name="Gonzales-Siles L."/>
            <person name="Jaen-Luchoro D."/>
            <person name="Cardew S."/>
            <person name="Inganas E."/>
            <person name="Ohlen M."/>
            <person name="Jensie-Markopolous S."/>
            <person name="Pinyeiro-Iglesias B."/>
            <person name="Molin K."/>
            <person name="Skovbjerg S."/>
            <person name="Svensson-Stadler L."/>
            <person name="Funke G."/>
            <person name="Moore E.R.B."/>
        </authorList>
    </citation>
    <scope>NUCLEOTIDE SEQUENCE [LARGE SCALE GENOMIC DNA]</scope>
    <source>
        <strain evidence="3 4">58734</strain>
    </source>
</reference>
<gene>
    <name evidence="3" type="ORF">EKI59_06100</name>
    <name evidence="2" type="ORF">H0H28_11970</name>
</gene>
<comment type="caution">
    <text evidence="3">The sequence shown here is derived from an EMBL/GenBank/DDBJ whole genome shotgun (WGS) entry which is preliminary data.</text>
</comment>
<evidence type="ECO:0000313" key="3">
    <source>
        <dbReference type="EMBL" id="TVS28700.1"/>
    </source>
</evidence>
<evidence type="ECO:0000256" key="1">
    <source>
        <dbReference type="SAM" id="Phobius"/>
    </source>
</evidence>